<proteinExistence type="predicted"/>
<dbReference type="Gene3D" id="2.30.110.10">
    <property type="entry name" value="Electron Transport, Fmn-binding Protein, Chain A"/>
    <property type="match status" value="1"/>
</dbReference>
<accession>A0ABS7GM31</accession>
<organism evidence="1 2">
    <name type="scientific">Rhizobium mesosinicum</name>
    <dbReference type="NCBI Taxonomy" id="335017"/>
    <lineage>
        <taxon>Bacteria</taxon>
        <taxon>Pseudomonadati</taxon>
        <taxon>Pseudomonadota</taxon>
        <taxon>Alphaproteobacteria</taxon>
        <taxon>Hyphomicrobiales</taxon>
        <taxon>Rhizobiaceae</taxon>
        <taxon>Rhizobium/Agrobacterium group</taxon>
        <taxon>Rhizobium</taxon>
    </lineage>
</organism>
<dbReference type="InterPro" id="IPR012349">
    <property type="entry name" value="Split_barrel_FMN-bd"/>
</dbReference>
<dbReference type="PANTHER" id="PTHR35802">
    <property type="entry name" value="PROTEASE SYNTHASE AND SPORULATION PROTEIN PAI 2"/>
    <property type="match status" value="1"/>
</dbReference>
<sequence length="208" mass="23303">MLARKDWETSSEEALDFIEDDPWALVISNAREVPLVTATPILLDRGRGEMGTLVGHIARANPQADILRNGGRVLTLFQGPRTYVSPSWYPGRNMAPTMYYVIVEVEGVVTLQDPDTMRKWVERLTHRYETHNPDAWSMHELSEDGIARRMKAIVGFDIEIRAIRGKVKVGQDEPRLDALAVASKLAGSENAADVRLAELIKRKKPQSG</sequence>
<dbReference type="Pfam" id="PF04299">
    <property type="entry name" value="FMN_bind_2"/>
    <property type="match status" value="1"/>
</dbReference>
<dbReference type="EMBL" id="JAEUAK010000001">
    <property type="protein sequence ID" value="MBW9051048.1"/>
    <property type="molecule type" value="Genomic_DNA"/>
</dbReference>
<name>A0ABS7GM31_9HYPH</name>
<comment type="caution">
    <text evidence="1">The sequence shown here is derived from an EMBL/GenBank/DDBJ whole genome shotgun (WGS) entry which is preliminary data.</text>
</comment>
<dbReference type="InterPro" id="IPR007396">
    <property type="entry name" value="TR_PAI2-type"/>
</dbReference>
<evidence type="ECO:0000313" key="2">
    <source>
        <dbReference type="Proteomes" id="UP000717752"/>
    </source>
</evidence>
<reference evidence="1 2" key="1">
    <citation type="journal article" date="2021" name="MBio">
        <title>Poor Competitiveness of Bradyrhizobium in Pigeon Pea Root Colonization in Indian Soils.</title>
        <authorList>
            <person name="Chalasani D."/>
            <person name="Basu A."/>
            <person name="Pullabhotla S.V.S.R.N."/>
            <person name="Jorrin B."/>
            <person name="Neal A.L."/>
            <person name="Poole P.S."/>
            <person name="Podile A.R."/>
            <person name="Tkacz A."/>
        </authorList>
    </citation>
    <scope>NUCLEOTIDE SEQUENCE [LARGE SCALE GENOMIC DNA]</scope>
    <source>
        <strain evidence="1 2">HU56</strain>
    </source>
</reference>
<protein>
    <submittedName>
        <fullName evidence="1">FMN-binding negative transcriptional regulator</fullName>
    </submittedName>
</protein>
<gene>
    <name evidence="1" type="ORF">JNB85_01325</name>
</gene>
<dbReference type="SUPFAM" id="SSF50475">
    <property type="entry name" value="FMN-binding split barrel"/>
    <property type="match status" value="1"/>
</dbReference>
<evidence type="ECO:0000313" key="1">
    <source>
        <dbReference type="EMBL" id="MBW9051048.1"/>
    </source>
</evidence>
<dbReference type="Proteomes" id="UP000717752">
    <property type="component" value="Unassembled WGS sequence"/>
</dbReference>
<dbReference type="PANTHER" id="PTHR35802:SF1">
    <property type="entry name" value="PROTEASE SYNTHASE AND SPORULATION PROTEIN PAI 2"/>
    <property type="match status" value="1"/>
</dbReference>
<keyword evidence="2" id="KW-1185">Reference proteome</keyword>
<dbReference type="RefSeq" id="WP_220332590.1">
    <property type="nucleotide sequence ID" value="NZ_JAEUAK010000001.1"/>
</dbReference>
<dbReference type="PIRSF" id="PIRSF010372">
    <property type="entry name" value="PaiB"/>
    <property type="match status" value="1"/>
</dbReference>